<proteinExistence type="predicted"/>
<sequence>MTGADLLNVLSDIAGTAGQPERKLYTDWSGVVADVLQRENHDLNGQDLLHLRTRAAAILAPRRRQQQRENAAPYQWKKPLPRRGR</sequence>
<evidence type="ECO:0000256" key="1">
    <source>
        <dbReference type="SAM" id="MobiDB-lite"/>
    </source>
</evidence>
<dbReference type="AlphaFoldDB" id="A0A3U7JWJ2"/>
<name>A0A3U7JWJ2_SALET</name>
<protein>
    <submittedName>
        <fullName evidence="2">Uncharacterized protein</fullName>
    </submittedName>
</protein>
<dbReference type="EMBL" id="DAAFZQ010000017">
    <property type="protein sequence ID" value="HAB2182608.1"/>
    <property type="molecule type" value="Genomic_DNA"/>
</dbReference>
<evidence type="ECO:0000313" key="2">
    <source>
        <dbReference type="EMBL" id="HAB2078335.1"/>
    </source>
</evidence>
<organism evidence="2">
    <name type="scientific">Salmonella enterica subsp. enterica serovar Give</name>
    <dbReference type="NCBI Taxonomy" id="46626"/>
    <lineage>
        <taxon>Bacteria</taxon>
        <taxon>Pseudomonadati</taxon>
        <taxon>Pseudomonadota</taxon>
        <taxon>Gammaproteobacteria</taxon>
        <taxon>Enterobacterales</taxon>
        <taxon>Enterobacteriaceae</taxon>
        <taxon>Salmonella</taxon>
    </lineage>
</organism>
<reference evidence="2" key="2">
    <citation type="submission" date="2019-10" db="EMBL/GenBank/DDBJ databases">
        <authorList>
            <consortium name="NCBI Pathogen Detection Project"/>
        </authorList>
    </citation>
    <scope>NUCLEOTIDE SEQUENCE</scope>
    <source>
        <strain evidence="2">Salmonella enterica</strain>
    </source>
</reference>
<dbReference type="RefSeq" id="WP_080090840.1">
    <property type="nucleotide sequence ID" value="NZ_JARAKW010000006.1"/>
</dbReference>
<evidence type="ECO:0000313" key="3">
    <source>
        <dbReference type="EMBL" id="HAB2182608.1"/>
    </source>
</evidence>
<accession>A0A3U7JWJ2</accession>
<comment type="caution">
    <text evidence="2">The sequence shown here is derived from an EMBL/GenBank/DDBJ whole genome shotgun (WGS) entry which is preliminary data.</text>
</comment>
<reference evidence="2" key="1">
    <citation type="journal article" date="2018" name="Genome Biol.">
        <title>SKESA: strategic k-mer extension for scrupulous assemblies.</title>
        <authorList>
            <person name="Souvorov A."/>
            <person name="Agarwala R."/>
            <person name="Lipman D.J."/>
        </authorList>
    </citation>
    <scope>NUCLEOTIDE SEQUENCE</scope>
    <source>
        <strain evidence="2">Salmonella enterica</strain>
    </source>
</reference>
<gene>
    <name evidence="2" type="ORF">GB173_16220</name>
    <name evidence="3" type="ORF">GB201_20230</name>
</gene>
<feature type="region of interest" description="Disordered" evidence="1">
    <location>
        <begin position="60"/>
        <end position="85"/>
    </location>
</feature>
<dbReference type="EMBL" id="DAAFYW010000006">
    <property type="protein sequence ID" value="HAB2078335.1"/>
    <property type="molecule type" value="Genomic_DNA"/>
</dbReference>